<feature type="transmembrane region" description="Helical" evidence="1">
    <location>
        <begin position="59"/>
        <end position="79"/>
    </location>
</feature>
<keyword evidence="1" id="KW-0472">Membrane</keyword>
<proteinExistence type="predicted"/>
<dbReference type="Proteomes" id="UP000284824">
    <property type="component" value="Unassembled WGS sequence"/>
</dbReference>
<dbReference type="EMBL" id="SAUN01000001">
    <property type="protein sequence ID" value="RVX45997.1"/>
    <property type="molecule type" value="Genomic_DNA"/>
</dbReference>
<protein>
    <submittedName>
        <fullName evidence="2">Uncharacterized protein</fullName>
    </submittedName>
</protein>
<sequence length="80" mass="9215">MSAFAGRAFGQSQSTPYPRRNAMTRWRWRALILLIYVVIGIYVAWLYDYITPGLLRDLAEALLAVFLWFLVLLGIDLHIG</sequence>
<comment type="caution">
    <text evidence="2">The sequence shown here is derived from an EMBL/GenBank/DDBJ whole genome shotgun (WGS) entry which is preliminary data.</text>
</comment>
<organism evidence="2 3">
    <name type="scientific">Nonomuraea polychroma</name>
    <dbReference type="NCBI Taxonomy" id="46176"/>
    <lineage>
        <taxon>Bacteria</taxon>
        <taxon>Bacillati</taxon>
        <taxon>Actinomycetota</taxon>
        <taxon>Actinomycetes</taxon>
        <taxon>Streptosporangiales</taxon>
        <taxon>Streptosporangiaceae</taxon>
        <taxon>Nonomuraea</taxon>
    </lineage>
</organism>
<dbReference type="AlphaFoldDB" id="A0A438MJF7"/>
<evidence type="ECO:0000313" key="3">
    <source>
        <dbReference type="Proteomes" id="UP000284824"/>
    </source>
</evidence>
<keyword evidence="1" id="KW-0812">Transmembrane</keyword>
<evidence type="ECO:0000313" key="2">
    <source>
        <dbReference type="EMBL" id="RVX45997.1"/>
    </source>
</evidence>
<accession>A0A438MJF7</accession>
<feature type="transmembrane region" description="Helical" evidence="1">
    <location>
        <begin position="28"/>
        <end position="47"/>
    </location>
</feature>
<gene>
    <name evidence="2" type="ORF">EDD27_8837</name>
</gene>
<reference evidence="2 3" key="1">
    <citation type="submission" date="2019-01" db="EMBL/GenBank/DDBJ databases">
        <title>Sequencing the genomes of 1000 actinobacteria strains.</title>
        <authorList>
            <person name="Klenk H.-P."/>
        </authorList>
    </citation>
    <scope>NUCLEOTIDE SEQUENCE [LARGE SCALE GENOMIC DNA]</scope>
    <source>
        <strain evidence="2 3">DSM 43925</strain>
    </source>
</reference>
<evidence type="ECO:0000256" key="1">
    <source>
        <dbReference type="SAM" id="Phobius"/>
    </source>
</evidence>
<keyword evidence="3" id="KW-1185">Reference proteome</keyword>
<name>A0A438MJF7_9ACTN</name>
<keyword evidence="1" id="KW-1133">Transmembrane helix</keyword>